<name>A0A926N5P8_9BACL</name>
<organism evidence="2 3">
    <name type="scientific">Polycladospora coralii</name>
    <dbReference type="NCBI Taxonomy" id="2771432"/>
    <lineage>
        <taxon>Bacteria</taxon>
        <taxon>Bacillati</taxon>
        <taxon>Bacillota</taxon>
        <taxon>Bacilli</taxon>
        <taxon>Bacillales</taxon>
        <taxon>Thermoactinomycetaceae</taxon>
        <taxon>Polycladospora</taxon>
    </lineage>
</organism>
<dbReference type="GO" id="GO:0003677">
    <property type="term" value="F:DNA binding"/>
    <property type="evidence" value="ECO:0007669"/>
    <property type="project" value="InterPro"/>
</dbReference>
<proteinExistence type="predicted"/>
<accession>A0A926N5P8</accession>
<dbReference type="Gene3D" id="1.10.260.40">
    <property type="entry name" value="lambda repressor-like DNA-binding domains"/>
    <property type="match status" value="1"/>
</dbReference>
<feature type="domain" description="HTH cro/C1-type" evidence="1">
    <location>
        <begin position="6"/>
        <end position="61"/>
    </location>
</feature>
<dbReference type="SUPFAM" id="SSF47413">
    <property type="entry name" value="lambda repressor-like DNA-binding domains"/>
    <property type="match status" value="1"/>
</dbReference>
<evidence type="ECO:0000259" key="1">
    <source>
        <dbReference type="PROSITE" id="PS50943"/>
    </source>
</evidence>
<dbReference type="SMART" id="SM00530">
    <property type="entry name" value="HTH_XRE"/>
    <property type="match status" value="1"/>
</dbReference>
<evidence type="ECO:0000313" key="3">
    <source>
        <dbReference type="Proteomes" id="UP000661691"/>
    </source>
</evidence>
<evidence type="ECO:0000313" key="2">
    <source>
        <dbReference type="EMBL" id="MBD1371096.1"/>
    </source>
</evidence>
<reference evidence="2" key="1">
    <citation type="submission" date="2020-09" db="EMBL/GenBank/DDBJ databases">
        <title>A novel bacterium of genus Hazenella, isolated from South China Sea.</title>
        <authorList>
            <person name="Huang H."/>
            <person name="Mo K."/>
            <person name="Hu Y."/>
        </authorList>
    </citation>
    <scope>NUCLEOTIDE SEQUENCE</scope>
    <source>
        <strain evidence="2">IB182357</strain>
    </source>
</reference>
<dbReference type="RefSeq" id="WP_191139011.1">
    <property type="nucleotide sequence ID" value="NZ_JACXAG020000002.1"/>
</dbReference>
<dbReference type="PROSITE" id="PS50943">
    <property type="entry name" value="HTH_CROC1"/>
    <property type="match status" value="1"/>
</dbReference>
<dbReference type="CDD" id="cd00093">
    <property type="entry name" value="HTH_XRE"/>
    <property type="match status" value="1"/>
</dbReference>
<dbReference type="EMBL" id="JACXAH010000002">
    <property type="protein sequence ID" value="MBD1371096.1"/>
    <property type="molecule type" value="Genomic_DNA"/>
</dbReference>
<keyword evidence="3" id="KW-1185">Reference proteome</keyword>
<gene>
    <name evidence="2" type="ORF">IC620_01820</name>
</gene>
<comment type="caution">
    <text evidence="2">The sequence shown here is derived from an EMBL/GenBank/DDBJ whole genome shotgun (WGS) entry which is preliminary data.</text>
</comment>
<dbReference type="InterPro" id="IPR010982">
    <property type="entry name" value="Lambda_DNA-bd_dom_sf"/>
</dbReference>
<protein>
    <submittedName>
        <fullName evidence="2">Helix-turn-helix transcriptional regulator</fullName>
    </submittedName>
</protein>
<dbReference type="Pfam" id="PF01381">
    <property type="entry name" value="HTH_3"/>
    <property type="match status" value="1"/>
</dbReference>
<dbReference type="InterPro" id="IPR001387">
    <property type="entry name" value="Cro/C1-type_HTH"/>
</dbReference>
<dbReference type="AlphaFoldDB" id="A0A926N5P8"/>
<sequence>MNTKLLQSYRESKRITLLEMARELGLKTAGGYARIEKGEVKLKAEQVPIIANKLDLSLKEVVALFIEKEEVK</sequence>
<dbReference type="Proteomes" id="UP000661691">
    <property type="component" value="Unassembled WGS sequence"/>
</dbReference>